<evidence type="ECO:0000256" key="1">
    <source>
        <dbReference type="SAM" id="MobiDB-lite"/>
    </source>
</evidence>
<reference evidence="2" key="1">
    <citation type="submission" date="2020-06" db="EMBL/GenBank/DDBJ databases">
        <authorList>
            <person name="Li T."/>
            <person name="Hu X."/>
            <person name="Zhang T."/>
            <person name="Song X."/>
            <person name="Zhang H."/>
            <person name="Dai N."/>
            <person name="Sheng W."/>
            <person name="Hou X."/>
            <person name="Wei L."/>
        </authorList>
    </citation>
    <scope>NUCLEOTIDE SEQUENCE</scope>
    <source>
        <strain evidence="2">G02</strain>
        <tissue evidence="2">Leaf</tissue>
    </source>
</reference>
<evidence type="ECO:0008006" key="3">
    <source>
        <dbReference type="Google" id="ProtNLM"/>
    </source>
</evidence>
<protein>
    <recommendedName>
        <fullName evidence="3">Reverse transcriptase domain-containing protein</fullName>
    </recommendedName>
</protein>
<accession>A0AAW2K494</accession>
<comment type="caution">
    <text evidence="2">The sequence shown here is derived from an EMBL/GenBank/DDBJ whole genome shotgun (WGS) entry which is preliminary data.</text>
</comment>
<name>A0AAW2K494_SESRA</name>
<evidence type="ECO:0000313" key="2">
    <source>
        <dbReference type="EMBL" id="KAL0301576.1"/>
    </source>
</evidence>
<reference evidence="2" key="2">
    <citation type="journal article" date="2024" name="Plant">
        <title>Genomic evolution and insights into agronomic trait innovations of Sesamum species.</title>
        <authorList>
            <person name="Miao H."/>
            <person name="Wang L."/>
            <person name="Qu L."/>
            <person name="Liu H."/>
            <person name="Sun Y."/>
            <person name="Le M."/>
            <person name="Wang Q."/>
            <person name="Wei S."/>
            <person name="Zheng Y."/>
            <person name="Lin W."/>
            <person name="Duan Y."/>
            <person name="Cao H."/>
            <person name="Xiong S."/>
            <person name="Wang X."/>
            <person name="Wei L."/>
            <person name="Li C."/>
            <person name="Ma Q."/>
            <person name="Ju M."/>
            <person name="Zhao R."/>
            <person name="Li G."/>
            <person name="Mu C."/>
            <person name="Tian Q."/>
            <person name="Mei H."/>
            <person name="Zhang T."/>
            <person name="Gao T."/>
            <person name="Zhang H."/>
        </authorList>
    </citation>
    <scope>NUCLEOTIDE SEQUENCE</scope>
    <source>
        <strain evidence="2">G02</strain>
    </source>
</reference>
<sequence>MQLGGAPLEAIDISLSDFAGEVVHPKGMVSLPLTLFPVIGGVGEAQADTLQARKCYVEAIKRGKEKKMEKPPETKDSNKWEKDPIPSPEPDKEASTTVQLVEELLTIELTPGDPEKVRKIGSKMIENVRNQVINCLRKNKDIFAWTSQDLEGIDPGVITHHLNLNPSVKPVKQKK</sequence>
<feature type="compositionally biased region" description="Basic and acidic residues" evidence="1">
    <location>
        <begin position="64"/>
        <end position="94"/>
    </location>
</feature>
<organism evidence="2">
    <name type="scientific">Sesamum radiatum</name>
    <name type="common">Black benniseed</name>
    <dbReference type="NCBI Taxonomy" id="300843"/>
    <lineage>
        <taxon>Eukaryota</taxon>
        <taxon>Viridiplantae</taxon>
        <taxon>Streptophyta</taxon>
        <taxon>Embryophyta</taxon>
        <taxon>Tracheophyta</taxon>
        <taxon>Spermatophyta</taxon>
        <taxon>Magnoliopsida</taxon>
        <taxon>eudicotyledons</taxon>
        <taxon>Gunneridae</taxon>
        <taxon>Pentapetalae</taxon>
        <taxon>asterids</taxon>
        <taxon>lamiids</taxon>
        <taxon>Lamiales</taxon>
        <taxon>Pedaliaceae</taxon>
        <taxon>Sesamum</taxon>
    </lineage>
</organism>
<dbReference type="EMBL" id="JACGWJ010000030">
    <property type="protein sequence ID" value="KAL0301576.1"/>
    <property type="molecule type" value="Genomic_DNA"/>
</dbReference>
<gene>
    <name evidence="2" type="ORF">Sradi_6434400</name>
</gene>
<dbReference type="AlphaFoldDB" id="A0AAW2K494"/>
<feature type="region of interest" description="Disordered" evidence="1">
    <location>
        <begin position="64"/>
        <end position="97"/>
    </location>
</feature>
<proteinExistence type="predicted"/>